<keyword evidence="3 7" id="KW-1133">Transmembrane helix</keyword>
<dbReference type="HOGENOM" id="CLU_069609_0_0_6"/>
<dbReference type="InterPro" id="IPR006694">
    <property type="entry name" value="Fatty_acid_hydroxylase"/>
</dbReference>
<dbReference type="GO" id="GO:0005506">
    <property type="term" value="F:iron ion binding"/>
    <property type="evidence" value="ECO:0007669"/>
    <property type="project" value="InterPro"/>
</dbReference>
<dbReference type="PATRIC" id="fig|1129794.4.peg.4588"/>
<dbReference type="GO" id="GO:0008610">
    <property type="term" value="P:lipid biosynthetic process"/>
    <property type="evidence" value="ECO:0007669"/>
    <property type="project" value="InterPro"/>
</dbReference>
<dbReference type="AlphaFoldDB" id="K7ATK9"/>
<evidence type="ECO:0000259" key="8">
    <source>
        <dbReference type="Pfam" id="PF04116"/>
    </source>
</evidence>
<feature type="transmembrane region" description="Helical" evidence="7">
    <location>
        <begin position="25"/>
        <end position="43"/>
    </location>
</feature>
<dbReference type="OrthoDB" id="9770329at2"/>
<feature type="transmembrane region" description="Helical" evidence="7">
    <location>
        <begin position="204"/>
        <end position="224"/>
    </location>
</feature>
<evidence type="ECO:0000313" key="10">
    <source>
        <dbReference type="Proteomes" id="UP000011864"/>
    </source>
</evidence>
<feature type="transmembrane region" description="Helical" evidence="7">
    <location>
        <begin position="120"/>
        <end position="140"/>
    </location>
</feature>
<dbReference type="EMBL" id="CP003837">
    <property type="protein sequence ID" value="AGH46706.1"/>
    <property type="molecule type" value="Genomic_DNA"/>
</dbReference>
<dbReference type="InterPro" id="IPR051689">
    <property type="entry name" value="Sterol_desaturase/TMEM195"/>
</dbReference>
<evidence type="ECO:0000256" key="2">
    <source>
        <dbReference type="ARBA" id="ARBA00022692"/>
    </source>
</evidence>
<dbReference type="GO" id="GO:0016020">
    <property type="term" value="C:membrane"/>
    <property type="evidence" value="ECO:0007669"/>
    <property type="project" value="GOC"/>
</dbReference>
<keyword evidence="2 7" id="KW-0812">Transmembrane</keyword>
<gene>
    <name evidence="9" type="ORF">C427_4607</name>
</gene>
<feature type="transmembrane region" description="Helical" evidence="7">
    <location>
        <begin position="176"/>
        <end position="198"/>
    </location>
</feature>
<keyword evidence="6 7" id="KW-0472">Membrane</keyword>
<dbReference type="GO" id="GO:0006643">
    <property type="term" value="P:membrane lipid metabolic process"/>
    <property type="evidence" value="ECO:0007669"/>
    <property type="project" value="TreeGrafter"/>
</dbReference>
<dbReference type="Pfam" id="PF04116">
    <property type="entry name" value="FA_hydroxylase"/>
    <property type="match status" value="1"/>
</dbReference>
<reference evidence="9 10" key="1">
    <citation type="journal article" date="2013" name="Genome Announc.">
        <title>Complete Genome Sequence of Glaciecola psychrophila Strain 170T.</title>
        <authorList>
            <person name="Yin J."/>
            <person name="Chen J."/>
            <person name="Liu G."/>
            <person name="Yu Y."/>
            <person name="Song L."/>
            <person name="Wang X."/>
            <person name="Qu X."/>
        </authorList>
    </citation>
    <scope>NUCLEOTIDE SEQUENCE [LARGE SCALE GENOMIC DNA]</scope>
    <source>
        <strain evidence="9 10">170</strain>
    </source>
</reference>
<comment type="subcellular location">
    <subcellularLocation>
        <location evidence="1">Endomembrane system</location>
        <topology evidence="1">Multi-pass membrane protein</topology>
    </subcellularLocation>
</comment>
<dbReference type="KEGG" id="gps:C427_4607"/>
<dbReference type="PANTHER" id="PTHR21624:SF1">
    <property type="entry name" value="ALKYLGLYCEROL MONOOXYGENASE"/>
    <property type="match status" value="1"/>
</dbReference>
<name>K7ATK9_9ALTE</name>
<evidence type="ECO:0000256" key="3">
    <source>
        <dbReference type="ARBA" id="ARBA00022989"/>
    </source>
</evidence>
<proteinExistence type="predicted"/>
<keyword evidence="5" id="KW-0443">Lipid metabolism</keyword>
<evidence type="ECO:0000256" key="6">
    <source>
        <dbReference type="ARBA" id="ARBA00023136"/>
    </source>
</evidence>
<dbReference type="GO" id="GO:0050479">
    <property type="term" value="F:glyceryl-ether monooxygenase activity"/>
    <property type="evidence" value="ECO:0007669"/>
    <property type="project" value="TreeGrafter"/>
</dbReference>
<dbReference type="Proteomes" id="UP000011864">
    <property type="component" value="Chromosome"/>
</dbReference>
<protein>
    <submittedName>
        <fullName evidence="9">Fatty acid hydroxylase</fullName>
    </submittedName>
</protein>
<dbReference type="eggNOG" id="COG3000">
    <property type="taxonomic scope" value="Bacteria"/>
</dbReference>
<keyword evidence="10" id="KW-1185">Reference proteome</keyword>
<evidence type="ECO:0000256" key="5">
    <source>
        <dbReference type="ARBA" id="ARBA00023098"/>
    </source>
</evidence>
<evidence type="ECO:0000256" key="7">
    <source>
        <dbReference type="SAM" id="Phobius"/>
    </source>
</evidence>
<keyword evidence="4" id="KW-0560">Oxidoreductase</keyword>
<dbReference type="GO" id="GO:0012505">
    <property type="term" value="C:endomembrane system"/>
    <property type="evidence" value="ECO:0007669"/>
    <property type="project" value="UniProtKB-SubCell"/>
</dbReference>
<sequence>MQIVDLLSESILSLPGYFMDANKRVFGIYLVSAILLAIPAYLVQKKNFRLGAFWGYLFNKKIWFHASARLDYSLFIVNRLLKVLFWAPIVLTMVPIAIGFSDLLATLFGDMAPITENQMVIISIFTLVLFLLDDLTRFLLHLAMHKVPVLWDFHKVHHSAKVMTPMTIYRSHPFESYLYACRMALAQGLAVGIGYYFFGPTLSMFDVLGANIFVFVFNVMGANLRHSHVWWSWGDTIESWFISPAQHQVHHSDKPEHFDRNLGSTFAIWDRMIGTLIYSSKVGKIRFGIGAGDSGHQSIYQAYIKPFQDSVSRMTSVKK</sequence>
<dbReference type="STRING" id="1129794.C427_4607"/>
<evidence type="ECO:0000313" key="9">
    <source>
        <dbReference type="EMBL" id="AGH46706.1"/>
    </source>
</evidence>
<evidence type="ECO:0000256" key="1">
    <source>
        <dbReference type="ARBA" id="ARBA00004127"/>
    </source>
</evidence>
<evidence type="ECO:0000256" key="4">
    <source>
        <dbReference type="ARBA" id="ARBA00023002"/>
    </source>
</evidence>
<accession>K7ATK9</accession>
<organism evidence="9 10">
    <name type="scientific">Paraglaciecola psychrophila 170</name>
    <dbReference type="NCBI Taxonomy" id="1129794"/>
    <lineage>
        <taxon>Bacteria</taxon>
        <taxon>Pseudomonadati</taxon>
        <taxon>Pseudomonadota</taxon>
        <taxon>Gammaproteobacteria</taxon>
        <taxon>Alteromonadales</taxon>
        <taxon>Alteromonadaceae</taxon>
        <taxon>Paraglaciecola</taxon>
    </lineage>
</organism>
<feature type="domain" description="Fatty acid hydroxylase" evidence="8">
    <location>
        <begin position="127"/>
        <end position="275"/>
    </location>
</feature>
<dbReference type="RefSeq" id="WP_007639811.1">
    <property type="nucleotide sequence ID" value="NC_020514.1"/>
</dbReference>
<dbReference type="PANTHER" id="PTHR21624">
    <property type="entry name" value="STEROL DESATURASE-RELATED PROTEIN"/>
    <property type="match status" value="1"/>
</dbReference>
<feature type="transmembrane region" description="Helical" evidence="7">
    <location>
        <begin position="83"/>
        <end position="108"/>
    </location>
</feature>